<feature type="transmembrane region" description="Helical" evidence="1">
    <location>
        <begin position="49"/>
        <end position="70"/>
    </location>
</feature>
<keyword evidence="1" id="KW-0812">Transmembrane</keyword>
<organism evidence="2 3">
    <name type="scientific">Platanthera guangdongensis</name>
    <dbReference type="NCBI Taxonomy" id="2320717"/>
    <lineage>
        <taxon>Eukaryota</taxon>
        <taxon>Viridiplantae</taxon>
        <taxon>Streptophyta</taxon>
        <taxon>Embryophyta</taxon>
        <taxon>Tracheophyta</taxon>
        <taxon>Spermatophyta</taxon>
        <taxon>Magnoliopsida</taxon>
        <taxon>Liliopsida</taxon>
        <taxon>Asparagales</taxon>
        <taxon>Orchidaceae</taxon>
        <taxon>Orchidoideae</taxon>
        <taxon>Orchideae</taxon>
        <taxon>Orchidinae</taxon>
        <taxon>Platanthera</taxon>
    </lineage>
</organism>
<name>A0ABR2MR29_9ASPA</name>
<gene>
    <name evidence="2" type="ORF">KSP40_PGU016271</name>
</gene>
<evidence type="ECO:0000256" key="1">
    <source>
        <dbReference type="SAM" id="Phobius"/>
    </source>
</evidence>
<proteinExistence type="predicted"/>
<comment type="caution">
    <text evidence="2">The sequence shown here is derived from an EMBL/GenBank/DDBJ whole genome shotgun (WGS) entry which is preliminary data.</text>
</comment>
<keyword evidence="1" id="KW-1133">Transmembrane helix</keyword>
<keyword evidence="1" id="KW-0472">Membrane</keyword>
<dbReference type="EMBL" id="JBBWWR010000005">
    <property type="protein sequence ID" value="KAK8966657.1"/>
    <property type="molecule type" value="Genomic_DNA"/>
</dbReference>
<reference evidence="2 3" key="1">
    <citation type="journal article" date="2022" name="Nat. Plants">
        <title>Genomes of leafy and leafless Platanthera orchids illuminate the evolution of mycoheterotrophy.</title>
        <authorList>
            <person name="Li M.H."/>
            <person name="Liu K.W."/>
            <person name="Li Z."/>
            <person name="Lu H.C."/>
            <person name="Ye Q.L."/>
            <person name="Zhang D."/>
            <person name="Wang J.Y."/>
            <person name="Li Y.F."/>
            <person name="Zhong Z.M."/>
            <person name="Liu X."/>
            <person name="Yu X."/>
            <person name="Liu D.K."/>
            <person name="Tu X.D."/>
            <person name="Liu B."/>
            <person name="Hao Y."/>
            <person name="Liao X.Y."/>
            <person name="Jiang Y.T."/>
            <person name="Sun W.H."/>
            <person name="Chen J."/>
            <person name="Chen Y.Q."/>
            <person name="Ai Y."/>
            <person name="Zhai J.W."/>
            <person name="Wu S.S."/>
            <person name="Zhou Z."/>
            <person name="Hsiao Y.Y."/>
            <person name="Wu W.L."/>
            <person name="Chen Y.Y."/>
            <person name="Lin Y.F."/>
            <person name="Hsu J.L."/>
            <person name="Li C.Y."/>
            <person name="Wang Z.W."/>
            <person name="Zhao X."/>
            <person name="Zhong W.Y."/>
            <person name="Ma X.K."/>
            <person name="Ma L."/>
            <person name="Huang J."/>
            <person name="Chen G.Z."/>
            <person name="Huang M.Z."/>
            <person name="Huang L."/>
            <person name="Peng D.H."/>
            <person name="Luo Y.B."/>
            <person name="Zou S.Q."/>
            <person name="Chen S.P."/>
            <person name="Lan S."/>
            <person name="Tsai W.C."/>
            <person name="Van de Peer Y."/>
            <person name="Liu Z.J."/>
        </authorList>
    </citation>
    <scope>NUCLEOTIDE SEQUENCE [LARGE SCALE GENOMIC DNA]</scope>
    <source>
        <strain evidence="2">Lor288</strain>
    </source>
</reference>
<accession>A0ABR2MR29</accession>
<feature type="transmembrane region" description="Helical" evidence="1">
    <location>
        <begin position="90"/>
        <end position="110"/>
    </location>
</feature>
<feature type="transmembrane region" description="Helical" evidence="1">
    <location>
        <begin position="17"/>
        <end position="37"/>
    </location>
</feature>
<sequence length="112" mass="13359">MHWCIDIMPDNDRDVDISYLVPLLCCVYRIWSTMNDFSVKRYRLRSSYYNYLLGILVFYCTTEPLFRLFMGLSIANLDGQSSFAPFEIGMISFSPVIYIVFFKFSCYPCFRW</sequence>
<keyword evidence="3" id="KW-1185">Reference proteome</keyword>
<evidence type="ECO:0000313" key="3">
    <source>
        <dbReference type="Proteomes" id="UP001412067"/>
    </source>
</evidence>
<protein>
    <submittedName>
        <fullName evidence="2">Uncharacterized protein</fullName>
    </submittedName>
</protein>
<evidence type="ECO:0000313" key="2">
    <source>
        <dbReference type="EMBL" id="KAK8966657.1"/>
    </source>
</evidence>
<dbReference type="Proteomes" id="UP001412067">
    <property type="component" value="Unassembled WGS sequence"/>
</dbReference>